<protein>
    <submittedName>
        <fullName evidence="1">Uncharacterized protein</fullName>
    </submittedName>
</protein>
<evidence type="ECO:0000313" key="1">
    <source>
        <dbReference type="EMBL" id="KAK5625421.1"/>
    </source>
</evidence>
<gene>
    <name evidence="1" type="ORF">RRF57_001137</name>
</gene>
<sequence length="144" mass="16341">MVEGELKKILKTRKSCDETRVFGSDIDLRCETIPDRVGGKGPTTEQSRRLSDVNPILPLHQNLSPNKSPKMNVGSIRSTSPTRYHFGGLFITEKNVDSLLVLSKELDYGISRSAEDTRRLIESLQRHSELILTTQYALDEMEYM</sequence>
<comment type="caution">
    <text evidence="1">The sequence shown here is derived from an EMBL/GenBank/DDBJ whole genome shotgun (WGS) entry which is preliminary data.</text>
</comment>
<evidence type="ECO:0000313" key="2">
    <source>
        <dbReference type="Proteomes" id="UP001305414"/>
    </source>
</evidence>
<dbReference type="AlphaFoldDB" id="A0AAN7UGS9"/>
<dbReference type="Proteomes" id="UP001305414">
    <property type="component" value="Unassembled WGS sequence"/>
</dbReference>
<accession>A0AAN7UGS9</accession>
<keyword evidence="2" id="KW-1185">Reference proteome</keyword>
<organism evidence="1 2">
    <name type="scientific">Xylaria bambusicola</name>
    <dbReference type="NCBI Taxonomy" id="326684"/>
    <lineage>
        <taxon>Eukaryota</taxon>
        <taxon>Fungi</taxon>
        <taxon>Dikarya</taxon>
        <taxon>Ascomycota</taxon>
        <taxon>Pezizomycotina</taxon>
        <taxon>Sordariomycetes</taxon>
        <taxon>Xylariomycetidae</taxon>
        <taxon>Xylariales</taxon>
        <taxon>Xylariaceae</taxon>
        <taxon>Xylaria</taxon>
    </lineage>
</organism>
<dbReference type="EMBL" id="JAWHQM010000002">
    <property type="protein sequence ID" value="KAK5625421.1"/>
    <property type="molecule type" value="Genomic_DNA"/>
</dbReference>
<name>A0AAN7UGS9_9PEZI</name>
<proteinExistence type="predicted"/>
<reference evidence="1 2" key="1">
    <citation type="submission" date="2023-10" db="EMBL/GenBank/DDBJ databases">
        <title>Draft genome sequence of Xylaria bambusicola isolate GMP-LS, the root and basal stem rot pathogen of sugarcane in Indonesia.</title>
        <authorList>
            <person name="Selvaraj P."/>
            <person name="Muralishankar V."/>
            <person name="Muruganantham S."/>
            <person name="Sp S."/>
            <person name="Haryani S."/>
            <person name="Lau K.J.X."/>
            <person name="Naqvi N.I."/>
        </authorList>
    </citation>
    <scope>NUCLEOTIDE SEQUENCE [LARGE SCALE GENOMIC DNA]</scope>
    <source>
        <strain evidence="1">GMP-LS</strain>
    </source>
</reference>